<dbReference type="PANTHER" id="PTHR43026:SF1">
    <property type="entry name" value="2-HYDROXYACID DEHYDROGENASE HOMOLOG 1-RELATED"/>
    <property type="match status" value="1"/>
</dbReference>
<dbReference type="EMBL" id="JQCQ01000052">
    <property type="protein sequence ID" value="KRO21114.1"/>
    <property type="molecule type" value="Genomic_DNA"/>
</dbReference>
<keyword evidence="2 4" id="KW-0560">Oxidoreductase</keyword>
<dbReference type="OrthoDB" id="9805416at2"/>
<keyword evidence="8" id="KW-1185">Reference proteome</keyword>
<dbReference type="GO" id="GO:0008720">
    <property type="term" value="F:D-lactate dehydrogenase (NAD+) activity"/>
    <property type="evidence" value="ECO:0007669"/>
    <property type="project" value="TreeGrafter"/>
</dbReference>
<evidence type="ECO:0000259" key="5">
    <source>
        <dbReference type="Pfam" id="PF00389"/>
    </source>
</evidence>
<dbReference type="InterPro" id="IPR006140">
    <property type="entry name" value="D-isomer_DH_NAD-bd"/>
</dbReference>
<comment type="similarity">
    <text evidence="1 4">Belongs to the D-isomer specific 2-hydroxyacid dehydrogenase family.</text>
</comment>
<dbReference type="InterPro" id="IPR036291">
    <property type="entry name" value="NAD(P)-bd_dom_sf"/>
</dbReference>
<dbReference type="InterPro" id="IPR006139">
    <property type="entry name" value="D-isomer_2_OHA_DH_cat_dom"/>
</dbReference>
<reference evidence="7 8" key="1">
    <citation type="journal article" date="2015" name="Genome Announc.">
        <title>Expanding the biotechnology potential of lactobacilli through comparative genomics of 213 strains and associated genera.</title>
        <authorList>
            <person name="Sun Z."/>
            <person name="Harris H.M."/>
            <person name="McCann A."/>
            <person name="Guo C."/>
            <person name="Argimon S."/>
            <person name="Zhang W."/>
            <person name="Yang X."/>
            <person name="Jeffery I.B."/>
            <person name="Cooney J.C."/>
            <person name="Kagawa T.F."/>
            <person name="Liu W."/>
            <person name="Song Y."/>
            <person name="Salvetti E."/>
            <person name="Wrobel A."/>
            <person name="Rasinkangas P."/>
            <person name="Parkhill J."/>
            <person name="Rea M.C."/>
            <person name="O'Sullivan O."/>
            <person name="Ritari J."/>
            <person name="Douillard F.P."/>
            <person name="Paul Ross R."/>
            <person name="Yang R."/>
            <person name="Briner A.E."/>
            <person name="Felis G.E."/>
            <person name="de Vos W.M."/>
            <person name="Barrangou R."/>
            <person name="Klaenhammer T.R."/>
            <person name="Caufield P.W."/>
            <person name="Cui Y."/>
            <person name="Zhang H."/>
            <person name="O'Toole P.W."/>
        </authorList>
    </citation>
    <scope>NUCLEOTIDE SEQUENCE [LARGE SCALE GENOMIC DNA]</scope>
    <source>
        <strain evidence="7 8">DSM 23026</strain>
    </source>
</reference>
<comment type="caution">
    <text evidence="7">The sequence shown here is derived from an EMBL/GenBank/DDBJ whole genome shotgun (WGS) entry which is preliminary data.</text>
</comment>
<sequence length="331" mass="37098">MKIIAYGIRDDELPYLKEWEEKNKIEVKAVQDLLTTDNIDLAKGFDGVVAYQQKPYSDGIFEKMNEYGIHAFSLRNVGVDNVPFETLRKFNINLSNVPAYSPSAIAELSVTQLMALLRRIPEFESKMKSGDFRWAPDIALELNQMTVGVIGTGRIGRAAMSIFKGFGAKLVCYDVFRNPEIEKEGFYVDTLEELYKQADVITLHVPALKDNYHMLNDEAFSQMKGGVFILNYSRGTLIDSESLIKALDSGKVAGAGLDTYENEVGIFDVDHGSQAIDDPIFNNLYNRENVMITPHSAFYTKTAVKNMVQIALDNNKSFIEKGTAENLVSLD</sequence>
<gene>
    <name evidence="7" type="ORF">IV88_GL001460</name>
</gene>
<organism evidence="7 8">
    <name type="scientific">Pediococcus argentinicus</name>
    <dbReference type="NCBI Taxonomy" id="480391"/>
    <lineage>
        <taxon>Bacteria</taxon>
        <taxon>Bacillati</taxon>
        <taxon>Bacillota</taxon>
        <taxon>Bacilli</taxon>
        <taxon>Lactobacillales</taxon>
        <taxon>Lactobacillaceae</taxon>
        <taxon>Pediococcus</taxon>
    </lineage>
</organism>
<dbReference type="PROSITE" id="PS00065">
    <property type="entry name" value="D_2_HYDROXYACID_DH_1"/>
    <property type="match status" value="1"/>
</dbReference>
<evidence type="ECO:0000256" key="4">
    <source>
        <dbReference type="RuleBase" id="RU003719"/>
    </source>
</evidence>
<proteinExistence type="inferred from homology"/>
<dbReference type="PATRIC" id="fig|480391.4.peg.1484"/>
<dbReference type="SUPFAM" id="SSF51735">
    <property type="entry name" value="NAD(P)-binding Rossmann-fold domains"/>
    <property type="match status" value="1"/>
</dbReference>
<dbReference type="PROSITE" id="PS00670">
    <property type="entry name" value="D_2_HYDROXYACID_DH_2"/>
    <property type="match status" value="1"/>
</dbReference>
<evidence type="ECO:0000313" key="7">
    <source>
        <dbReference type="EMBL" id="KRO21114.1"/>
    </source>
</evidence>
<feature type="domain" description="D-isomer specific 2-hydroxyacid dehydrogenase NAD-binding" evidence="6">
    <location>
        <begin position="111"/>
        <end position="297"/>
    </location>
</feature>
<dbReference type="GO" id="GO:0051287">
    <property type="term" value="F:NAD binding"/>
    <property type="evidence" value="ECO:0007669"/>
    <property type="project" value="InterPro"/>
</dbReference>
<evidence type="ECO:0000256" key="3">
    <source>
        <dbReference type="ARBA" id="ARBA00023027"/>
    </source>
</evidence>
<accession>A0A0R2NEW2</accession>
<dbReference type="InterPro" id="IPR029752">
    <property type="entry name" value="D-isomer_DH_CS1"/>
</dbReference>
<dbReference type="AlphaFoldDB" id="A0A0R2NEW2"/>
<dbReference type="CDD" id="cd12186">
    <property type="entry name" value="LDH"/>
    <property type="match status" value="1"/>
</dbReference>
<evidence type="ECO:0000256" key="2">
    <source>
        <dbReference type="ARBA" id="ARBA00023002"/>
    </source>
</evidence>
<evidence type="ECO:0000256" key="1">
    <source>
        <dbReference type="ARBA" id="ARBA00005854"/>
    </source>
</evidence>
<dbReference type="SUPFAM" id="SSF52283">
    <property type="entry name" value="Formate/glycerate dehydrogenase catalytic domain-like"/>
    <property type="match status" value="1"/>
</dbReference>
<dbReference type="PROSITE" id="PS00671">
    <property type="entry name" value="D_2_HYDROXYACID_DH_3"/>
    <property type="match status" value="1"/>
</dbReference>
<dbReference type="RefSeq" id="WP_057800488.1">
    <property type="nucleotide sequence ID" value="NZ_BJZZ01000056.1"/>
</dbReference>
<dbReference type="Proteomes" id="UP000051249">
    <property type="component" value="Unassembled WGS sequence"/>
</dbReference>
<dbReference type="PANTHER" id="PTHR43026">
    <property type="entry name" value="2-HYDROXYACID DEHYDROGENASE HOMOLOG 1-RELATED"/>
    <property type="match status" value="1"/>
</dbReference>
<dbReference type="Pfam" id="PF02826">
    <property type="entry name" value="2-Hacid_dh_C"/>
    <property type="match status" value="1"/>
</dbReference>
<feature type="domain" description="D-isomer specific 2-hydroxyacid dehydrogenase catalytic" evidence="5">
    <location>
        <begin position="7"/>
        <end position="328"/>
    </location>
</feature>
<evidence type="ECO:0000259" key="6">
    <source>
        <dbReference type="Pfam" id="PF02826"/>
    </source>
</evidence>
<dbReference type="Gene3D" id="3.40.50.720">
    <property type="entry name" value="NAD(P)-binding Rossmann-like Domain"/>
    <property type="match status" value="2"/>
</dbReference>
<keyword evidence="3" id="KW-0520">NAD</keyword>
<dbReference type="InterPro" id="IPR058205">
    <property type="entry name" value="D-LDH-like"/>
</dbReference>
<evidence type="ECO:0000313" key="8">
    <source>
        <dbReference type="Proteomes" id="UP000051249"/>
    </source>
</evidence>
<dbReference type="Pfam" id="PF00389">
    <property type="entry name" value="2-Hacid_dh"/>
    <property type="match status" value="1"/>
</dbReference>
<protein>
    <submittedName>
        <fullName evidence="7">D-lactate dehydrogenase, LdhA</fullName>
    </submittedName>
</protein>
<name>A0A0R2NEW2_9LACO</name>
<dbReference type="InterPro" id="IPR029753">
    <property type="entry name" value="D-isomer_DH_CS"/>
</dbReference>